<dbReference type="AlphaFoldDB" id="A0A3S3QYH3"/>
<dbReference type="GO" id="GO:0007165">
    <property type="term" value="P:signal transduction"/>
    <property type="evidence" value="ECO:0007669"/>
    <property type="project" value="InterPro"/>
</dbReference>
<evidence type="ECO:0000313" key="3">
    <source>
        <dbReference type="EMBL" id="RWR92625.1"/>
    </source>
</evidence>
<dbReference type="EMBL" id="QPKB01000009">
    <property type="protein sequence ID" value="RWR92625.1"/>
    <property type="molecule type" value="Genomic_DNA"/>
</dbReference>
<evidence type="ECO:0000259" key="2">
    <source>
        <dbReference type="Pfam" id="PF01582"/>
    </source>
</evidence>
<keyword evidence="4" id="KW-1185">Reference proteome</keyword>
<dbReference type="STRING" id="337451.A0A3S3QYH3"/>
<evidence type="ECO:0000256" key="1">
    <source>
        <dbReference type="SAM" id="MobiDB-lite"/>
    </source>
</evidence>
<name>A0A3S3QYH3_9MAGN</name>
<dbReference type="Proteomes" id="UP000283530">
    <property type="component" value="Unassembled WGS sequence"/>
</dbReference>
<dbReference type="InterPro" id="IPR035897">
    <property type="entry name" value="Toll_tir_struct_dom_sf"/>
</dbReference>
<protein>
    <submittedName>
        <fullName evidence="3">TMV resistance protein N isoform X1</fullName>
    </submittedName>
</protein>
<evidence type="ECO:0000313" key="4">
    <source>
        <dbReference type="Proteomes" id="UP000283530"/>
    </source>
</evidence>
<comment type="caution">
    <text evidence="3">The sequence shown here is derived from an EMBL/GenBank/DDBJ whole genome shotgun (WGS) entry which is preliminary data.</text>
</comment>
<dbReference type="OrthoDB" id="6160824at2759"/>
<gene>
    <name evidence="3" type="ORF">CKAN_02184300</name>
</gene>
<feature type="compositionally biased region" description="Basic and acidic residues" evidence="1">
    <location>
        <begin position="61"/>
        <end position="77"/>
    </location>
</feature>
<dbReference type="Gene3D" id="3.40.50.10140">
    <property type="entry name" value="Toll/interleukin-1 receptor homology (TIR) domain"/>
    <property type="match status" value="1"/>
</dbReference>
<dbReference type="InterPro" id="IPR000157">
    <property type="entry name" value="TIR_dom"/>
</dbReference>
<accession>A0A3S3QYH3</accession>
<feature type="domain" description="TIR" evidence="2">
    <location>
        <begin position="115"/>
        <end position="168"/>
    </location>
</feature>
<proteinExistence type="predicted"/>
<sequence>MPSSKNLFKEVRENGGEQRCVAANAGVQAPVGRVPELQRGKTLATASRTFFTRSWTGKGSECPRHNDVLKPGGRDRFGLCSKGSKTPPPRLRSSLPTTPPPGGASRSLRRSVTLGRLILPVFYFVDPSDVRAKEGLSKEAFGILRARFKEHEVRRWRNAMAKTGGRVGWVLPK</sequence>
<organism evidence="3 4">
    <name type="scientific">Cinnamomum micranthum f. kanehirae</name>
    <dbReference type="NCBI Taxonomy" id="337451"/>
    <lineage>
        <taxon>Eukaryota</taxon>
        <taxon>Viridiplantae</taxon>
        <taxon>Streptophyta</taxon>
        <taxon>Embryophyta</taxon>
        <taxon>Tracheophyta</taxon>
        <taxon>Spermatophyta</taxon>
        <taxon>Magnoliopsida</taxon>
        <taxon>Magnoliidae</taxon>
        <taxon>Laurales</taxon>
        <taxon>Lauraceae</taxon>
        <taxon>Cinnamomum</taxon>
    </lineage>
</organism>
<feature type="region of interest" description="Disordered" evidence="1">
    <location>
        <begin position="58"/>
        <end position="107"/>
    </location>
</feature>
<dbReference type="Pfam" id="PF01582">
    <property type="entry name" value="TIR"/>
    <property type="match status" value="1"/>
</dbReference>
<reference evidence="3 4" key="1">
    <citation type="journal article" date="2019" name="Nat. Plants">
        <title>Stout camphor tree genome fills gaps in understanding of flowering plant genome evolution.</title>
        <authorList>
            <person name="Chaw S.M."/>
            <person name="Liu Y.C."/>
            <person name="Wu Y.W."/>
            <person name="Wang H.Y."/>
            <person name="Lin C.I."/>
            <person name="Wu C.S."/>
            <person name="Ke H.M."/>
            <person name="Chang L.Y."/>
            <person name="Hsu C.Y."/>
            <person name="Yang H.T."/>
            <person name="Sudianto E."/>
            <person name="Hsu M.H."/>
            <person name="Wu K.P."/>
            <person name="Wang L.N."/>
            <person name="Leebens-Mack J.H."/>
            <person name="Tsai I.J."/>
        </authorList>
    </citation>
    <scope>NUCLEOTIDE SEQUENCE [LARGE SCALE GENOMIC DNA]</scope>
    <source>
        <strain evidence="4">cv. Chaw 1501</strain>
        <tissue evidence="3">Young leaves</tissue>
    </source>
</reference>